<dbReference type="Proteomes" id="UP000481109">
    <property type="component" value="Unassembled WGS sequence"/>
</dbReference>
<keyword evidence="3" id="KW-1185">Reference proteome</keyword>
<evidence type="ECO:0000313" key="2">
    <source>
        <dbReference type="EMBL" id="NGO79288.1"/>
    </source>
</evidence>
<evidence type="ECO:0000259" key="1">
    <source>
        <dbReference type="Pfam" id="PF13649"/>
    </source>
</evidence>
<name>A0A6G4XPC5_9ACTN</name>
<dbReference type="Gene3D" id="3.40.50.150">
    <property type="entry name" value="Vaccinia Virus protein VP39"/>
    <property type="match status" value="1"/>
</dbReference>
<sequence length="247" mass="26423">MDRQKISAIAHGDHPIAAPLHDSSVDRLLTRALPRGDERVLDLGCGEAAWLVRAAGGRPGVRGDGVDVSEAALTRGWSWIEEAGLSGRVDLHLADAAGFGAPQPYDLVMCVGATHAFGGLLPTLEAAGQKLAEGGSVLIGDGFWEREPGAATLEVGFSADEFADLATTVDRVTEAGWVPTYAHVSTLAEWDDYEWSWTGTLARWALDHPEDPDAKDAAAAAVQHRTEWLRGYRGTLGFVTMVLRRAE</sequence>
<dbReference type="InterPro" id="IPR050723">
    <property type="entry name" value="CFA/CMAS"/>
</dbReference>
<dbReference type="Pfam" id="PF13649">
    <property type="entry name" value="Methyltransf_25"/>
    <property type="match status" value="1"/>
</dbReference>
<gene>
    <name evidence="2" type="ORF">G6045_27075</name>
</gene>
<protein>
    <submittedName>
        <fullName evidence="2">Class I SAM-dependent methyltransferase</fullName>
    </submittedName>
</protein>
<organism evidence="2 3">
    <name type="scientific">Streptomyces mesophilus</name>
    <dbReference type="NCBI Taxonomy" id="1775132"/>
    <lineage>
        <taxon>Bacteria</taxon>
        <taxon>Bacillati</taxon>
        <taxon>Actinomycetota</taxon>
        <taxon>Actinomycetes</taxon>
        <taxon>Kitasatosporales</taxon>
        <taxon>Streptomycetaceae</taxon>
        <taxon>Streptomyces</taxon>
    </lineage>
</organism>
<comment type="caution">
    <text evidence="2">The sequence shown here is derived from an EMBL/GenBank/DDBJ whole genome shotgun (WGS) entry which is preliminary data.</text>
</comment>
<dbReference type="GO" id="GO:0032259">
    <property type="term" value="P:methylation"/>
    <property type="evidence" value="ECO:0007669"/>
    <property type="project" value="UniProtKB-KW"/>
</dbReference>
<dbReference type="EMBL" id="JAAKZW010000142">
    <property type="protein sequence ID" value="NGO79288.1"/>
    <property type="molecule type" value="Genomic_DNA"/>
</dbReference>
<keyword evidence="2" id="KW-0808">Transferase</keyword>
<dbReference type="InterPro" id="IPR029063">
    <property type="entry name" value="SAM-dependent_MTases_sf"/>
</dbReference>
<dbReference type="CDD" id="cd02440">
    <property type="entry name" value="AdoMet_MTases"/>
    <property type="match status" value="1"/>
</dbReference>
<dbReference type="AlphaFoldDB" id="A0A6G4XPC5"/>
<proteinExistence type="predicted"/>
<dbReference type="RefSeq" id="WP_165334735.1">
    <property type="nucleotide sequence ID" value="NZ_JAAKZW010000142.1"/>
</dbReference>
<dbReference type="PANTHER" id="PTHR43667">
    <property type="entry name" value="CYCLOPROPANE-FATTY-ACYL-PHOSPHOLIPID SYNTHASE"/>
    <property type="match status" value="1"/>
</dbReference>
<dbReference type="GO" id="GO:0008168">
    <property type="term" value="F:methyltransferase activity"/>
    <property type="evidence" value="ECO:0007669"/>
    <property type="project" value="UniProtKB-KW"/>
</dbReference>
<feature type="domain" description="Methyltransferase" evidence="1">
    <location>
        <begin position="40"/>
        <end position="135"/>
    </location>
</feature>
<dbReference type="SUPFAM" id="SSF53335">
    <property type="entry name" value="S-adenosyl-L-methionine-dependent methyltransferases"/>
    <property type="match status" value="1"/>
</dbReference>
<keyword evidence="2" id="KW-0489">Methyltransferase</keyword>
<dbReference type="PANTHER" id="PTHR43667:SF2">
    <property type="entry name" value="FATTY ACID C-METHYL TRANSFERASE"/>
    <property type="match status" value="1"/>
</dbReference>
<dbReference type="InterPro" id="IPR041698">
    <property type="entry name" value="Methyltransf_25"/>
</dbReference>
<reference evidence="2 3" key="1">
    <citation type="submission" date="2020-02" db="EMBL/GenBank/DDBJ databases">
        <title>Whole-genome analyses of novel actinobacteria.</title>
        <authorList>
            <person name="Sahin N."/>
            <person name="Tokatli A."/>
        </authorList>
    </citation>
    <scope>NUCLEOTIDE SEQUENCE [LARGE SCALE GENOMIC DNA]</scope>
    <source>
        <strain evidence="2 3">YC504</strain>
    </source>
</reference>
<accession>A0A6G4XPC5</accession>
<evidence type="ECO:0000313" key="3">
    <source>
        <dbReference type="Proteomes" id="UP000481109"/>
    </source>
</evidence>